<accession>A0AAV4J1S1</accession>
<dbReference type="Proteomes" id="UP000762676">
    <property type="component" value="Unassembled WGS sequence"/>
</dbReference>
<dbReference type="AlphaFoldDB" id="A0AAV4J1S1"/>
<dbReference type="EMBL" id="BMAT01013603">
    <property type="protein sequence ID" value="GFS16225.1"/>
    <property type="molecule type" value="Genomic_DNA"/>
</dbReference>
<name>A0AAV4J1S1_9GAST</name>
<evidence type="ECO:0000313" key="2">
    <source>
        <dbReference type="Proteomes" id="UP000762676"/>
    </source>
</evidence>
<proteinExistence type="predicted"/>
<evidence type="ECO:0000313" key="1">
    <source>
        <dbReference type="EMBL" id="GFS16225.1"/>
    </source>
</evidence>
<sequence>MAGWVKRKINWSGREGVGKVSAVAKQWTGREFTLVDWYPLNSTWPGGGVVQLIKLPDFIIWSFGPAVRTGWTCGRDDQPARALPVGHRLVWRDVT</sequence>
<protein>
    <submittedName>
        <fullName evidence="1">Uncharacterized protein</fullName>
    </submittedName>
</protein>
<gene>
    <name evidence="1" type="ORF">ElyMa_006790400</name>
</gene>
<keyword evidence="2" id="KW-1185">Reference proteome</keyword>
<comment type="caution">
    <text evidence="1">The sequence shown here is derived from an EMBL/GenBank/DDBJ whole genome shotgun (WGS) entry which is preliminary data.</text>
</comment>
<reference evidence="1 2" key="1">
    <citation type="journal article" date="2021" name="Elife">
        <title>Chloroplast acquisition without the gene transfer in kleptoplastic sea slugs, Plakobranchus ocellatus.</title>
        <authorList>
            <person name="Maeda T."/>
            <person name="Takahashi S."/>
            <person name="Yoshida T."/>
            <person name="Shimamura S."/>
            <person name="Takaki Y."/>
            <person name="Nagai Y."/>
            <person name="Toyoda A."/>
            <person name="Suzuki Y."/>
            <person name="Arimoto A."/>
            <person name="Ishii H."/>
            <person name="Satoh N."/>
            <person name="Nishiyama T."/>
            <person name="Hasebe M."/>
            <person name="Maruyama T."/>
            <person name="Minagawa J."/>
            <person name="Obokata J."/>
            <person name="Shigenobu S."/>
        </authorList>
    </citation>
    <scope>NUCLEOTIDE SEQUENCE [LARGE SCALE GENOMIC DNA]</scope>
</reference>
<organism evidence="1 2">
    <name type="scientific">Elysia marginata</name>
    <dbReference type="NCBI Taxonomy" id="1093978"/>
    <lineage>
        <taxon>Eukaryota</taxon>
        <taxon>Metazoa</taxon>
        <taxon>Spiralia</taxon>
        <taxon>Lophotrochozoa</taxon>
        <taxon>Mollusca</taxon>
        <taxon>Gastropoda</taxon>
        <taxon>Heterobranchia</taxon>
        <taxon>Euthyneura</taxon>
        <taxon>Panpulmonata</taxon>
        <taxon>Sacoglossa</taxon>
        <taxon>Placobranchoidea</taxon>
        <taxon>Plakobranchidae</taxon>
        <taxon>Elysia</taxon>
    </lineage>
</organism>